<feature type="compositionally biased region" description="Low complexity" evidence="1">
    <location>
        <begin position="235"/>
        <end position="250"/>
    </location>
</feature>
<feature type="region of interest" description="Disordered" evidence="1">
    <location>
        <begin position="235"/>
        <end position="257"/>
    </location>
</feature>
<evidence type="ECO:0008006" key="3">
    <source>
        <dbReference type="Google" id="ProtNLM"/>
    </source>
</evidence>
<dbReference type="AlphaFoldDB" id="A0A6C0K353"/>
<protein>
    <recommendedName>
        <fullName evidence="3">SprT-like domain-containing protein</fullName>
    </recommendedName>
</protein>
<evidence type="ECO:0000313" key="2">
    <source>
        <dbReference type="EMBL" id="QHU11983.1"/>
    </source>
</evidence>
<reference evidence="2" key="1">
    <citation type="journal article" date="2020" name="Nature">
        <title>Giant virus diversity and host interactions through global metagenomics.</title>
        <authorList>
            <person name="Schulz F."/>
            <person name="Roux S."/>
            <person name="Paez-Espino D."/>
            <person name="Jungbluth S."/>
            <person name="Walsh D.A."/>
            <person name="Denef V.J."/>
            <person name="McMahon K.D."/>
            <person name="Konstantinidis K.T."/>
            <person name="Eloe-Fadrosh E.A."/>
            <person name="Kyrpides N.C."/>
            <person name="Woyke T."/>
        </authorList>
    </citation>
    <scope>NUCLEOTIDE SEQUENCE</scope>
    <source>
        <strain evidence="2">GVMAG-S-1101169-75</strain>
    </source>
</reference>
<name>A0A6C0K353_9ZZZZ</name>
<proteinExistence type="predicted"/>
<evidence type="ECO:0000256" key="1">
    <source>
        <dbReference type="SAM" id="MobiDB-lite"/>
    </source>
</evidence>
<organism evidence="2">
    <name type="scientific">viral metagenome</name>
    <dbReference type="NCBI Taxonomy" id="1070528"/>
    <lineage>
        <taxon>unclassified sequences</taxon>
        <taxon>metagenomes</taxon>
        <taxon>organismal metagenomes</taxon>
    </lineage>
</organism>
<dbReference type="EMBL" id="MN740793">
    <property type="protein sequence ID" value="QHU11983.1"/>
    <property type="molecule type" value="Genomic_DNA"/>
</dbReference>
<sequence length="257" mass="29853">MMLLFLDAPTTRQLLIGEKDLFFFRFNEMDLKARHCKTISEYIEKCKHAASDFTSEQRLLIRKLVQQQDKIRNKLQSSACDWINLSLFMAMPWKLACVTGNEYEDGLPHTRTNVIILPEHHLVEEESDDLLDTLLHEQLHVYQKTYPHHFQRHYLDKNGWTPVTKISLLNNTRTNPDTNEWIYQKKGQLYRSTYHSPPSGLLDVTFKPHNHYRYEHPHELSVCDCLENGGSAIIRSSSSSSLSPSRSPSATPKNEKG</sequence>
<accession>A0A6C0K353</accession>